<gene>
    <name evidence="3" type="ORF">DFR70_105184</name>
</gene>
<evidence type="ECO:0000256" key="1">
    <source>
        <dbReference type="SAM" id="MobiDB-lite"/>
    </source>
</evidence>
<accession>A0A318JZ36</accession>
<keyword evidence="4" id="KW-1185">Reference proteome</keyword>
<organism evidence="3 4">
    <name type="scientific">Nocardia tenerifensis</name>
    <dbReference type="NCBI Taxonomy" id="228006"/>
    <lineage>
        <taxon>Bacteria</taxon>
        <taxon>Bacillati</taxon>
        <taxon>Actinomycetota</taxon>
        <taxon>Actinomycetes</taxon>
        <taxon>Mycobacteriales</taxon>
        <taxon>Nocardiaceae</taxon>
        <taxon>Nocardia</taxon>
    </lineage>
</organism>
<name>A0A318JZ36_9NOCA</name>
<dbReference type="GO" id="GO:0005829">
    <property type="term" value="C:cytosol"/>
    <property type="evidence" value="ECO:0007669"/>
    <property type="project" value="TreeGrafter"/>
</dbReference>
<feature type="domain" description="Helicase ATP-binding" evidence="2">
    <location>
        <begin position="416"/>
        <end position="563"/>
    </location>
</feature>
<reference evidence="3 4" key="1">
    <citation type="submission" date="2018-05" db="EMBL/GenBank/DDBJ databases">
        <title>Genomic Encyclopedia of Type Strains, Phase IV (KMG-IV): sequencing the most valuable type-strain genomes for metagenomic binning, comparative biology and taxonomic classification.</title>
        <authorList>
            <person name="Goeker M."/>
        </authorList>
    </citation>
    <scope>NUCLEOTIDE SEQUENCE [LARGE SCALE GENOMIC DNA]</scope>
    <source>
        <strain evidence="3 4">DSM 44704</strain>
    </source>
</reference>
<feature type="region of interest" description="Disordered" evidence="1">
    <location>
        <begin position="27"/>
        <end position="48"/>
    </location>
</feature>
<dbReference type="SUPFAM" id="SSF52540">
    <property type="entry name" value="P-loop containing nucleoside triphosphate hydrolases"/>
    <property type="match status" value="1"/>
</dbReference>
<comment type="caution">
    <text evidence="3">The sequence shown here is derived from an EMBL/GenBank/DDBJ whole genome shotgun (WGS) entry which is preliminary data.</text>
</comment>
<dbReference type="GO" id="GO:0005524">
    <property type="term" value="F:ATP binding"/>
    <property type="evidence" value="ECO:0007669"/>
    <property type="project" value="InterPro"/>
</dbReference>
<dbReference type="Gene3D" id="3.40.50.300">
    <property type="entry name" value="P-loop containing nucleotide triphosphate hydrolases"/>
    <property type="match status" value="1"/>
</dbReference>
<dbReference type="AlphaFoldDB" id="A0A318JZ36"/>
<dbReference type="GO" id="GO:0016787">
    <property type="term" value="F:hydrolase activity"/>
    <property type="evidence" value="ECO:0007669"/>
    <property type="project" value="InterPro"/>
</dbReference>
<dbReference type="PROSITE" id="PS51192">
    <property type="entry name" value="HELICASE_ATP_BIND_1"/>
    <property type="match status" value="1"/>
</dbReference>
<dbReference type="PANTHER" id="PTHR47396">
    <property type="entry name" value="TYPE I RESTRICTION ENZYME ECOKI R PROTEIN"/>
    <property type="match status" value="1"/>
</dbReference>
<dbReference type="CDD" id="cd17926">
    <property type="entry name" value="DEXHc_RE"/>
    <property type="match status" value="1"/>
</dbReference>
<dbReference type="PANTHER" id="PTHR47396:SF1">
    <property type="entry name" value="ATP-DEPENDENT HELICASE IRC3-RELATED"/>
    <property type="match status" value="1"/>
</dbReference>
<dbReference type="InterPro" id="IPR014001">
    <property type="entry name" value="Helicase_ATP-bd"/>
</dbReference>
<dbReference type="InterPro" id="IPR006935">
    <property type="entry name" value="Helicase/UvrB_N"/>
</dbReference>
<dbReference type="SMART" id="SM00487">
    <property type="entry name" value="DEXDc"/>
    <property type="match status" value="1"/>
</dbReference>
<dbReference type="Proteomes" id="UP000247569">
    <property type="component" value="Unassembled WGS sequence"/>
</dbReference>
<sequence>MERYPGELDTLRAENLRLRNLLRLTPEQAAAVDPDQTGTNTPVDMRSSPEDKVRFYTDLFRCRKDVYAVRWENKRDGRSGWMPAINGRWIKGASRESLDYGRLTPDVVAKHLRGDQHIGFYALGDDDSCWWVAADFDKDTAMLDALAYVKAARSEDIPAALEVSQSGRGAHVWIFFAHAVPAATARRLATALLAEAIALRGSMSLASYDRLFPSQDTHTGKGMGNLIAAPLNGARRQHGTTLFLDPATLEPFEDQWAYLSSIPRLSSQHLTTLARAVAEPATGHKVHKLSLPTSSKIVPRPAALIRTTFAARLTLTAADLGPAMISAVKHAASIPNPEFFNRQRARRSTWDTPRFIRSYDETLDGDLILPRGLLTLLATLVESADSTLHIDDQRVSGTSQQFSCAAELRSEQRQAVRHIEQHEHTVVVAPPGTGKTVIACAAIAARSTSTLVLVDRKALADQWRQRLLEHLGLRCGQIGGGRSKTTGTVDIALLPTLARRGNVAEITGPYGFIVVDECHHVAASAFTDVLNQIPARYWLGLTATPERRDQLEDLVYHQLGSNTHTIAAPKPGEFPTEGTIPAPHRQLHVHHTSSSIPATPIRASPAESRRSIGHWLLIRSGAVKSSAMCSAPIRTEHTCSC</sequence>
<dbReference type="InterPro" id="IPR027417">
    <property type="entry name" value="P-loop_NTPase"/>
</dbReference>
<dbReference type="RefSeq" id="WP_246002930.1">
    <property type="nucleotide sequence ID" value="NZ_QJKF01000005.1"/>
</dbReference>
<protein>
    <recommendedName>
        <fullName evidence="2">Helicase ATP-binding domain-containing protein</fullName>
    </recommendedName>
</protein>
<dbReference type="InterPro" id="IPR054347">
    <property type="entry name" value="TOTE_primase"/>
</dbReference>
<proteinExistence type="predicted"/>
<dbReference type="Pfam" id="PF22548">
    <property type="entry name" value="AEP-TOTE"/>
    <property type="match status" value="1"/>
</dbReference>
<dbReference type="InterPro" id="IPR050742">
    <property type="entry name" value="Helicase_Restrict-Modif_Enz"/>
</dbReference>
<evidence type="ECO:0000259" key="2">
    <source>
        <dbReference type="PROSITE" id="PS51192"/>
    </source>
</evidence>
<dbReference type="Pfam" id="PF04851">
    <property type="entry name" value="ResIII"/>
    <property type="match status" value="1"/>
</dbReference>
<evidence type="ECO:0000313" key="3">
    <source>
        <dbReference type="EMBL" id="PXX64002.1"/>
    </source>
</evidence>
<dbReference type="GO" id="GO:0003677">
    <property type="term" value="F:DNA binding"/>
    <property type="evidence" value="ECO:0007669"/>
    <property type="project" value="InterPro"/>
</dbReference>
<dbReference type="EMBL" id="QJKF01000005">
    <property type="protein sequence ID" value="PXX64002.1"/>
    <property type="molecule type" value="Genomic_DNA"/>
</dbReference>
<evidence type="ECO:0000313" key="4">
    <source>
        <dbReference type="Proteomes" id="UP000247569"/>
    </source>
</evidence>